<dbReference type="RefSeq" id="WP_176797749.1">
    <property type="nucleotide sequence ID" value="NZ_FNFM01000001.1"/>
</dbReference>
<gene>
    <name evidence="2" type="ORF">SAMN04487820_101229</name>
</gene>
<accession>A0A1G8VP71</accession>
<evidence type="ECO:0000313" key="3">
    <source>
        <dbReference type="Proteomes" id="UP000199213"/>
    </source>
</evidence>
<keyword evidence="3" id="KW-1185">Reference proteome</keyword>
<dbReference type="AlphaFoldDB" id="A0A1G8VP71"/>
<keyword evidence="1" id="KW-1133">Transmembrane helix</keyword>
<feature type="transmembrane region" description="Helical" evidence="1">
    <location>
        <begin position="41"/>
        <end position="58"/>
    </location>
</feature>
<evidence type="ECO:0008006" key="4">
    <source>
        <dbReference type="Google" id="ProtNLM"/>
    </source>
</evidence>
<dbReference type="EMBL" id="FNFM01000001">
    <property type="protein sequence ID" value="SDJ67861.1"/>
    <property type="molecule type" value="Genomic_DNA"/>
</dbReference>
<organism evidence="2 3">
    <name type="scientific">Actinopolyspora mzabensis</name>
    <dbReference type="NCBI Taxonomy" id="995066"/>
    <lineage>
        <taxon>Bacteria</taxon>
        <taxon>Bacillati</taxon>
        <taxon>Actinomycetota</taxon>
        <taxon>Actinomycetes</taxon>
        <taxon>Actinopolysporales</taxon>
        <taxon>Actinopolysporaceae</taxon>
        <taxon>Actinopolyspora</taxon>
    </lineage>
</organism>
<feature type="transmembrane region" description="Helical" evidence="1">
    <location>
        <begin position="70"/>
        <end position="96"/>
    </location>
</feature>
<feature type="transmembrane region" description="Helical" evidence="1">
    <location>
        <begin position="16"/>
        <end position="35"/>
    </location>
</feature>
<keyword evidence="1" id="KW-0472">Membrane</keyword>
<evidence type="ECO:0000256" key="1">
    <source>
        <dbReference type="SAM" id="Phobius"/>
    </source>
</evidence>
<sequence>MSYQDYQQQPEQQPSNGLGTAALVLGIIGVVLSLIPVFGVIAWPVVIVGVILGIIGIRKVSQGRATNKRAAITGTVLSGVGLVICIVWAILALSVFQSPEFQNEFQEQMSREMQQQN</sequence>
<proteinExistence type="predicted"/>
<dbReference type="Proteomes" id="UP000199213">
    <property type="component" value="Unassembled WGS sequence"/>
</dbReference>
<keyword evidence="1" id="KW-0812">Transmembrane</keyword>
<reference evidence="3" key="1">
    <citation type="submission" date="2016-10" db="EMBL/GenBank/DDBJ databases">
        <authorList>
            <person name="Varghese N."/>
            <person name="Submissions S."/>
        </authorList>
    </citation>
    <scope>NUCLEOTIDE SEQUENCE [LARGE SCALE GENOMIC DNA]</scope>
    <source>
        <strain evidence="3">DSM 45460</strain>
    </source>
</reference>
<evidence type="ECO:0000313" key="2">
    <source>
        <dbReference type="EMBL" id="SDJ67861.1"/>
    </source>
</evidence>
<protein>
    <recommendedName>
        <fullName evidence="4">DUF4190 domain-containing protein</fullName>
    </recommendedName>
</protein>
<name>A0A1G8VP71_ACTMZ</name>